<proteinExistence type="predicted"/>
<evidence type="ECO:0000313" key="3">
    <source>
        <dbReference type="Proteomes" id="UP000004738"/>
    </source>
</evidence>
<dbReference type="EMBL" id="AMCK01000023">
    <property type="protein sequence ID" value="EKB43841.1"/>
    <property type="molecule type" value="Genomic_DNA"/>
</dbReference>
<evidence type="ECO:0000313" key="2">
    <source>
        <dbReference type="EMBL" id="EKB43841.1"/>
    </source>
</evidence>
<dbReference type="PATRIC" id="fig|1224748.3.peg.3315"/>
<reference evidence="2 3" key="1">
    <citation type="journal article" date="2012" name="J. Bacteriol.">
        <title>Draft Genome Sequence of Bacillus isronensis Strain B3W22, Isolated from the Upper Atmosphere.</title>
        <authorList>
            <person name="Shivaji S."/>
            <person name="Ara S."/>
            <person name="Singh S.K."/>
            <person name="Bandi S."/>
            <person name="Singh A."/>
            <person name="Pinnaka A.K."/>
        </authorList>
    </citation>
    <scope>NUCLEOTIDE SEQUENCE [LARGE SCALE GENOMIC DNA]</scope>
    <source>
        <strain evidence="2 3">B3W22</strain>
    </source>
</reference>
<accession>K1KMU0</accession>
<dbReference type="AlphaFoldDB" id="K1KMU0"/>
<dbReference type="Proteomes" id="UP000004738">
    <property type="component" value="Unassembled WGS sequence"/>
</dbReference>
<dbReference type="PROSITE" id="PS50965">
    <property type="entry name" value="NERD"/>
    <property type="match status" value="1"/>
</dbReference>
<feature type="domain" description="NERD" evidence="1">
    <location>
        <begin position="36"/>
        <end position="155"/>
    </location>
</feature>
<evidence type="ECO:0000259" key="1">
    <source>
        <dbReference type="PROSITE" id="PS50965"/>
    </source>
</evidence>
<protein>
    <submittedName>
        <fullName evidence="2">Nuclease-related domain protein</fullName>
    </submittedName>
</protein>
<gene>
    <name evidence="2" type="ORF">B857_03350</name>
</gene>
<dbReference type="RefSeq" id="WP_008408183.1">
    <property type="nucleotide sequence ID" value="NZ_AMCK01000023.1"/>
</dbReference>
<dbReference type="Pfam" id="PF08378">
    <property type="entry name" value="NERD"/>
    <property type="match status" value="1"/>
</dbReference>
<name>K1KMU0_9BACL</name>
<keyword evidence="3" id="KW-1185">Reference proteome</keyword>
<sequence>MQKSNHYLFIEAAVQRILSNDPEATSFQEEFYRMKAGLAGEKKLKNTLSDFSFKSDYSIFYNFECVNDRGFTHQIDALLITPYFILIFEVKQLSGKLFYKPLFHEFTRVTENQTHDNFPNPFDQVYRHKLFIKQFLQKLNITMPVLQLVVIANYRAELDISLEGFPIIHLSGLPRHLEKLYAENNHMKVNIDYICSQLKRLIHPLPARKTLARCRLKSGVLCQKCEYMSRMHYQRGFWKCEKCRSKSRVALLETLHHYRVLISPRISNKELREFTGIKSTFAASKILTRLNLEKYGATKGSYYLIPEDIYYKGDD</sequence>
<comment type="caution">
    <text evidence="2">The sequence shown here is derived from an EMBL/GenBank/DDBJ whole genome shotgun (WGS) entry which is preliminary data.</text>
</comment>
<organism evidence="2 3">
    <name type="scientific">Solibacillus isronensis B3W22</name>
    <dbReference type="NCBI Taxonomy" id="1224748"/>
    <lineage>
        <taxon>Bacteria</taxon>
        <taxon>Bacillati</taxon>
        <taxon>Bacillota</taxon>
        <taxon>Bacilli</taxon>
        <taxon>Bacillales</taxon>
        <taxon>Caryophanaceae</taxon>
        <taxon>Solibacillus</taxon>
    </lineage>
</organism>
<dbReference type="InterPro" id="IPR011528">
    <property type="entry name" value="NERD"/>
</dbReference>